<reference evidence="3" key="1">
    <citation type="submission" date="2024-06" db="EMBL/GenBank/DDBJ databases">
        <authorList>
            <person name="Ryan C."/>
        </authorList>
    </citation>
    <scope>NUCLEOTIDE SEQUENCE [LARGE SCALE GENOMIC DNA]</scope>
</reference>
<proteinExistence type="predicted"/>
<keyword evidence="1" id="KW-0812">Transmembrane</keyword>
<reference evidence="2 3" key="2">
    <citation type="submission" date="2024-10" db="EMBL/GenBank/DDBJ databases">
        <authorList>
            <person name="Ryan C."/>
        </authorList>
    </citation>
    <scope>NUCLEOTIDE SEQUENCE [LARGE SCALE GENOMIC DNA]</scope>
</reference>
<sequence>MADIEEDDFFRGDIEEGGAARPAGRWSDPWEKRKLIALMVLGSACMVSLLAFIMVPAHVYQAREASEFSMELTGFEGLNTTIGNTVSPVFSLKVRISNPRVLQPWCYNGGEVVVSNSGVALAWGHVPRFCIHKAAPTEFTVLPWGRTVGLSNDLRRRLALDMHMGTGQILVDMRLFCDDKGLPSRYHGPLLYNFQLMLRGGKHI</sequence>
<evidence type="ECO:0000313" key="2">
    <source>
        <dbReference type="EMBL" id="CAL4947814.1"/>
    </source>
</evidence>
<keyword evidence="1" id="KW-0472">Membrane</keyword>
<organism evidence="2 3">
    <name type="scientific">Urochloa decumbens</name>
    <dbReference type="NCBI Taxonomy" id="240449"/>
    <lineage>
        <taxon>Eukaryota</taxon>
        <taxon>Viridiplantae</taxon>
        <taxon>Streptophyta</taxon>
        <taxon>Embryophyta</taxon>
        <taxon>Tracheophyta</taxon>
        <taxon>Spermatophyta</taxon>
        <taxon>Magnoliopsida</taxon>
        <taxon>Liliopsida</taxon>
        <taxon>Poales</taxon>
        <taxon>Poaceae</taxon>
        <taxon>PACMAD clade</taxon>
        <taxon>Panicoideae</taxon>
        <taxon>Panicodae</taxon>
        <taxon>Paniceae</taxon>
        <taxon>Melinidinae</taxon>
        <taxon>Urochloa</taxon>
    </lineage>
</organism>
<keyword evidence="3" id="KW-1185">Reference proteome</keyword>
<dbReference type="PANTHER" id="PTHR33994:SF34">
    <property type="entry name" value="LATE EMBRYOGENESIS ABUNDANT PROTEIN LEA-2 SUBGROUP DOMAIN-CONTAINING PROTEIN"/>
    <property type="match status" value="1"/>
</dbReference>
<dbReference type="AlphaFoldDB" id="A0ABC8YRL4"/>
<gene>
    <name evidence="2" type="ORF">URODEC1_LOCUS37010</name>
</gene>
<evidence type="ECO:0000256" key="1">
    <source>
        <dbReference type="SAM" id="Phobius"/>
    </source>
</evidence>
<evidence type="ECO:0000313" key="3">
    <source>
        <dbReference type="Proteomes" id="UP001497457"/>
    </source>
</evidence>
<evidence type="ECO:0008006" key="4">
    <source>
        <dbReference type="Google" id="ProtNLM"/>
    </source>
</evidence>
<dbReference type="EMBL" id="OZ075127">
    <property type="protein sequence ID" value="CAL4947814.1"/>
    <property type="molecule type" value="Genomic_DNA"/>
</dbReference>
<protein>
    <recommendedName>
        <fullName evidence="4">Late embryogenesis abundant protein LEA-2 subgroup domain-containing protein</fullName>
    </recommendedName>
</protein>
<keyword evidence="1" id="KW-1133">Transmembrane helix</keyword>
<dbReference type="Proteomes" id="UP001497457">
    <property type="component" value="Chromosome 17b"/>
</dbReference>
<accession>A0ABC8YRL4</accession>
<dbReference type="PANTHER" id="PTHR33994">
    <property type="entry name" value="OS04G0515000 PROTEIN"/>
    <property type="match status" value="1"/>
</dbReference>
<feature type="transmembrane region" description="Helical" evidence="1">
    <location>
        <begin position="35"/>
        <end position="60"/>
    </location>
</feature>
<name>A0ABC8YRL4_9POAL</name>